<feature type="region of interest" description="Disordered" evidence="1">
    <location>
        <begin position="72"/>
        <end position="110"/>
    </location>
</feature>
<dbReference type="Proteomes" id="UP000238634">
    <property type="component" value="Unassembled WGS sequence"/>
</dbReference>
<dbReference type="RefSeq" id="WP_073073906.1">
    <property type="nucleotide sequence ID" value="NZ_MPPI01000027.1"/>
</dbReference>
<accession>A0A2T1D7R9</accession>
<reference evidence="3 4" key="2">
    <citation type="submission" date="2018-03" db="EMBL/GenBank/DDBJ databases">
        <title>The ancient ancestry and fast evolution of plastids.</title>
        <authorList>
            <person name="Moore K.R."/>
            <person name="Magnabosco C."/>
            <person name="Momper L."/>
            <person name="Gold D.A."/>
            <person name="Bosak T."/>
            <person name="Fournier G.P."/>
        </authorList>
    </citation>
    <scope>NUCLEOTIDE SEQUENCE [LARGE SCALE GENOMIC DNA]</scope>
    <source>
        <strain evidence="3 4">ULC007</strain>
    </source>
</reference>
<dbReference type="STRING" id="1920490.GCA_001895925_01295"/>
<name>A0A2T1D7R9_9CYAN</name>
<feature type="chain" id="PRO_5015411376" evidence="2">
    <location>
        <begin position="28"/>
        <end position="110"/>
    </location>
</feature>
<evidence type="ECO:0000256" key="1">
    <source>
        <dbReference type="SAM" id="MobiDB-lite"/>
    </source>
</evidence>
<evidence type="ECO:0000313" key="4">
    <source>
        <dbReference type="Proteomes" id="UP000238634"/>
    </source>
</evidence>
<protein>
    <submittedName>
        <fullName evidence="3">Uncharacterized protein</fullName>
    </submittedName>
</protein>
<evidence type="ECO:0000256" key="2">
    <source>
        <dbReference type="SAM" id="SignalP"/>
    </source>
</evidence>
<feature type="compositionally biased region" description="Polar residues" evidence="1">
    <location>
        <begin position="73"/>
        <end position="102"/>
    </location>
</feature>
<gene>
    <name evidence="3" type="ORF">C7B65_21490</name>
</gene>
<evidence type="ECO:0000313" key="3">
    <source>
        <dbReference type="EMBL" id="PSB16496.1"/>
    </source>
</evidence>
<keyword evidence="2" id="KW-0732">Signal</keyword>
<comment type="caution">
    <text evidence="3">The sequence shown here is derived from an EMBL/GenBank/DDBJ whole genome shotgun (WGS) entry which is preliminary data.</text>
</comment>
<keyword evidence="4" id="KW-1185">Reference proteome</keyword>
<dbReference type="EMBL" id="PVWG01000041">
    <property type="protein sequence ID" value="PSB16496.1"/>
    <property type="molecule type" value="Genomic_DNA"/>
</dbReference>
<proteinExistence type="predicted"/>
<dbReference type="AlphaFoldDB" id="A0A2T1D7R9"/>
<reference evidence="3 4" key="1">
    <citation type="submission" date="2018-02" db="EMBL/GenBank/DDBJ databases">
        <authorList>
            <person name="Cohen D.B."/>
            <person name="Kent A.D."/>
        </authorList>
    </citation>
    <scope>NUCLEOTIDE SEQUENCE [LARGE SCALE GENOMIC DNA]</scope>
    <source>
        <strain evidence="3 4">ULC007</strain>
    </source>
</reference>
<organism evidence="3 4">
    <name type="scientific">Phormidesmis priestleyi ULC007</name>
    <dbReference type="NCBI Taxonomy" id="1920490"/>
    <lineage>
        <taxon>Bacteria</taxon>
        <taxon>Bacillati</taxon>
        <taxon>Cyanobacteriota</taxon>
        <taxon>Cyanophyceae</taxon>
        <taxon>Leptolyngbyales</taxon>
        <taxon>Leptolyngbyaceae</taxon>
        <taxon>Phormidesmis</taxon>
    </lineage>
</organism>
<dbReference type="OrthoDB" id="532742at2"/>
<sequence>MKIRHYAAIVLSLSVPLVSWLAPAAKADGIGGLTASQLQRFSRDLVPSSSQDFFRQGREQLEREIQRLDRPVRNSNELLRVEPQTQSQGDRAQNVCQQSSTPKIGKTRRL</sequence>
<feature type="signal peptide" evidence="2">
    <location>
        <begin position="1"/>
        <end position="27"/>
    </location>
</feature>